<reference evidence="2" key="1">
    <citation type="journal article" date="2019" name="Int. J. Syst. Evol. Microbiol.">
        <title>The Global Catalogue of Microorganisms (GCM) 10K type strain sequencing project: providing services to taxonomists for standard genome sequencing and annotation.</title>
        <authorList>
            <consortium name="The Broad Institute Genomics Platform"/>
            <consortium name="The Broad Institute Genome Sequencing Center for Infectious Disease"/>
            <person name="Wu L."/>
            <person name="Ma J."/>
        </authorList>
    </citation>
    <scope>NUCLEOTIDE SEQUENCE [LARGE SCALE GENOMIC DNA]</scope>
    <source>
        <strain evidence="2">CGMCC 4.1469</strain>
    </source>
</reference>
<proteinExistence type="predicted"/>
<organism evidence="1 2">
    <name type="scientific">Kitasatospora aburaviensis</name>
    <dbReference type="NCBI Taxonomy" id="67265"/>
    <lineage>
        <taxon>Bacteria</taxon>
        <taxon>Bacillati</taxon>
        <taxon>Actinomycetota</taxon>
        <taxon>Actinomycetes</taxon>
        <taxon>Kitasatosporales</taxon>
        <taxon>Streptomycetaceae</taxon>
        <taxon>Kitasatospora</taxon>
    </lineage>
</organism>
<evidence type="ECO:0000313" key="1">
    <source>
        <dbReference type="EMBL" id="MFC5890367.1"/>
    </source>
</evidence>
<gene>
    <name evidence="1" type="ORF">ACFP0N_35975</name>
</gene>
<dbReference type="RefSeq" id="WP_345328587.1">
    <property type="nucleotide sequence ID" value="NZ_BAAAVH010000038.1"/>
</dbReference>
<comment type="caution">
    <text evidence="1">The sequence shown here is derived from an EMBL/GenBank/DDBJ whole genome shotgun (WGS) entry which is preliminary data.</text>
</comment>
<accession>A0ABW1F8U4</accession>
<protein>
    <submittedName>
        <fullName evidence="1">Uncharacterized protein</fullName>
    </submittedName>
</protein>
<dbReference type="EMBL" id="JBHSOD010000079">
    <property type="protein sequence ID" value="MFC5890367.1"/>
    <property type="molecule type" value="Genomic_DNA"/>
</dbReference>
<evidence type="ECO:0000313" key="2">
    <source>
        <dbReference type="Proteomes" id="UP001596067"/>
    </source>
</evidence>
<name>A0ABW1F8U4_9ACTN</name>
<dbReference type="Proteomes" id="UP001596067">
    <property type="component" value="Unassembled WGS sequence"/>
</dbReference>
<sequence>MSRTVLTASLWQAMSDRAGKWRLRHDPVAHPIAGLHEVDADRCVYVPLIATQRPAGAFVIDYIGSAARAHPRAAWRRVVGEHQLVHLDRRRDWDRVVVLPLNPETPLHIVRIIEAAVADLCGRPPRCSRLPHLPKNWRALVAAA</sequence>
<keyword evidence="2" id="KW-1185">Reference proteome</keyword>